<organism evidence="1 2">
    <name type="scientific">Botryotinia fuckeliana (strain T4)</name>
    <name type="common">Noble rot fungus</name>
    <name type="synonym">Botrytis cinerea</name>
    <dbReference type="NCBI Taxonomy" id="999810"/>
    <lineage>
        <taxon>Eukaryota</taxon>
        <taxon>Fungi</taxon>
        <taxon>Dikarya</taxon>
        <taxon>Ascomycota</taxon>
        <taxon>Pezizomycotina</taxon>
        <taxon>Leotiomycetes</taxon>
        <taxon>Helotiales</taxon>
        <taxon>Sclerotiniaceae</taxon>
        <taxon>Botrytis</taxon>
    </lineage>
</organism>
<protein>
    <submittedName>
        <fullName evidence="1">Uncharacterized protein</fullName>
    </submittedName>
</protein>
<dbReference type="HOGENOM" id="CLU_2922348_0_0_1"/>
<dbReference type="AlphaFoldDB" id="G2XWX8"/>
<evidence type="ECO:0000313" key="1">
    <source>
        <dbReference type="EMBL" id="CCD44965.1"/>
    </source>
</evidence>
<proteinExistence type="predicted"/>
<gene>
    <name evidence="1" type="ORF">BofuT4_P050740.1</name>
</gene>
<evidence type="ECO:0000313" key="2">
    <source>
        <dbReference type="Proteomes" id="UP000008177"/>
    </source>
</evidence>
<dbReference type="InParanoid" id="G2XWX8"/>
<accession>G2XWX8</accession>
<sequence length="61" mass="7183">MSYSDLKGCFTVVLAKSNQNLDYAILLERRRKPASVDTVEYEYTTKREYPVLKMAHRLLTR</sequence>
<dbReference type="Proteomes" id="UP000008177">
    <property type="component" value="Unplaced contigs"/>
</dbReference>
<name>G2XWX8_BOTF4</name>
<dbReference type="EMBL" id="FQ790274">
    <property type="protein sequence ID" value="CCD44965.1"/>
    <property type="molecule type" value="Genomic_DNA"/>
</dbReference>
<reference evidence="2" key="1">
    <citation type="journal article" date="2011" name="PLoS Genet.">
        <title>Genomic analysis of the necrotrophic fungal pathogens Sclerotinia sclerotiorum and Botrytis cinerea.</title>
        <authorList>
            <person name="Amselem J."/>
            <person name="Cuomo C.A."/>
            <person name="van Kan J.A."/>
            <person name="Viaud M."/>
            <person name="Benito E.P."/>
            <person name="Couloux A."/>
            <person name="Coutinho P.M."/>
            <person name="de Vries R.P."/>
            <person name="Dyer P.S."/>
            <person name="Fillinger S."/>
            <person name="Fournier E."/>
            <person name="Gout L."/>
            <person name="Hahn M."/>
            <person name="Kohn L."/>
            <person name="Lapalu N."/>
            <person name="Plummer K.M."/>
            <person name="Pradier J.M."/>
            <person name="Quevillon E."/>
            <person name="Sharon A."/>
            <person name="Simon A."/>
            <person name="ten Have A."/>
            <person name="Tudzynski B."/>
            <person name="Tudzynski P."/>
            <person name="Wincker P."/>
            <person name="Andrew M."/>
            <person name="Anthouard V."/>
            <person name="Beever R.E."/>
            <person name="Beffa R."/>
            <person name="Benoit I."/>
            <person name="Bouzid O."/>
            <person name="Brault B."/>
            <person name="Chen Z."/>
            <person name="Choquer M."/>
            <person name="Collemare J."/>
            <person name="Cotton P."/>
            <person name="Danchin E.G."/>
            <person name="Da Silva C."/>
            <person name="Gautier A."/>
            <person name="Giraud C."/>
            <person name="Giraud T."/>
            <person name="Gonzalez C."/>
            <person name="Grossetete S."/>
            <person name="Guldener U."/>
            <person name="Henrissat B."/>
            <person name="Howlett B.J."/>
            <person name="Kodira C."/>
            <person name="Kretschmer M."/>
            <person name="Lappartient A."/>
            <person name="Leroch M."/>
            <person name="Levis C."/>
            <person name="Mauceli E."/>
            <person name="Neuveglise C."/>
            <person name="Oeser B."/>
            <person name="Pearson M."/>
            <person name="Poulain J."/>
            <person name="Poussereau N."/>
            <person name="Quesneville H."/>
            <person name="Rascle C."/>
            <person name="Schumacher J."/>
            <person name="Segurens B."/>
            <person name="Sexton A."/>
            <person name="Silva E."/>
            <person name="Sirven C."/>
            <person name="Soanes D.M."/>
            <person name="Talbot N.J."/>
            <person name="Templeton M."/>
            <person name="Yandava C."/>
            <person name="Yarden O."/>
            <person name="Zeng Q."/>
            <person name="Rollins J.A."/>
            <person name="Lebrun M.H."/>
            <person name="Dickman M."/>
        </authorList>
    </citation>
    <scope>NUCLEOTIDE SEQUENCE [LARGE SCALE GENOMIC DNA]</scope>
    <source>
        <strain evidence="2">T4</strain>
    </source>
</reference>